<evidence type="ECO:0000313" key="14">
    <source>
        <dbReference type="EMBL" id="SVA13816.1"/>
    </source>
</evidence>
<dbReference type="PANTHER" id="PTHR22888">
    <property type="entry name" value="CYTOCHROME C OXIDASE, SUBUNIT II"/>
    <property type="match status" value="1"/>
</dbReference>
<dbReference type="SUPFAM" id="SSF49503">
    <property type="entry name" value="Cupredoxins"/>
    <property type="match status" value="1"/>
</dbReference>
<evidence type="ECO:0000256" key="4">
    <source>
        <dbReference type="ARBA" id="ARBA00022448"/>
    </source>
</evidence>
<evidence type="ECO:0000256" key="8">
    <source>
        <dbReference type="ARBA" id="ARBA00022982"/>
    </source>
</evidence>
<dbReference type="Gene3D" id="1.10.287.90">
    <property type="match status" value="1"/>
</dbReference>
<evidence type="ECO:0000256" key="3">
    <source>
        <dbReference type="ARBA" id="ARBA00012949"/>
    </source>
</evidence>
<keyword evidence="4" id="KW-0813">Transport</keyword>
<keyword evidence="5 12" id="KW-0812">Transmembrane</keyword>
<dbReference type="Pfam" id="PF00116">
    <property type="entry name" value="COX2"/>
    <property type="match status" value="1"/>
</dbReference>
<dbReference type="EMBL" id="UINC01004368">
    <property type="protein sequence ID" value="SVA13816.1"/>
    <property type="molecule type" value="Genomic_DNA"/>
</dbReference>
<keyword evidence="11 12" id="KW-0472">Membrane</keyword>
<accession>A0A381TCD9</accession>
<keyword evidence="10" id="KW-0186">Copper</keyword>
<keyword evidence="7" id="KW-1278">Translocase</keyword>
<dbReference type="GO" id="GO:0005507">
    <property type="term" value="F:copper ion binding"/>
    <property type="evidence" value="ECO:0007669"/>
    <property type="project" value="InterPro"/>
</dbReference>
<comment type="subcellular location">
    <subcellularLocation>
        <location evidence="1">Membrane</location>
        <topology evidence="1">Multi-pass membrane protein</topology>
    </subcellularLocation>
</comment>
<evidence type="ECO:0000256" key="6">
    <source>
        <dbReference type="ARBA" id="ARBA00022723"/>
    </source>
</evidence>
<dbReference type="PRINTS" id="PR01166">
    <property type="entry name" value="CYCOXIDASEII"/>
</dbReference>
<keyword evidence="8" id="KW-0249">Electron transport</keyword>
<organism evidence="14">
    <name type="scientific">marine metagenome</name>
    <dbReference type="NCBI Taxonomy" id="408172"/>
    <lineage>
        <taxon>unclassified sequences</taxon>
        <taxon>metagenomes</taxon>
        <taxon>ecological metagenomes</taxon>
    </lineage>
</organism>
<gene>
    <name evidence="14" type="ORF">METZ01_LOCUS66670</name>
</gene>
<proteinExistence type="inferred from homology"/>
<evidence type="ECO:0000256" key="7">
    <source>
        <dbReference type="ARBA" id="ARBA00022967"/>
    </source>
</evidence>
<feature type="domain" description="Cytochrome oxidase subunit II copper A binding" evidence="13">
    <location>
        <begin position="99"/>
        <end position="240"/>
    </location>
</feature>
<evidence type="ECO:0000256" key="10">
    <source>
        <dbReference type="ARBA" id="ARBA00023008"/>
    </source>
</evidence>
<dbReference type="PROSITE" id="PS50857">
    <property type="entry name" value="COX2_CUA"/>
    <property type="match status" value="1"/>
</dbReference>
<dbReference type="GO" id="GO:0016020">
    <property type="term" value="C:membrane"/>
    <property type="evidence" value="ECO:0007669"/>
    <property type="project" value="UniProtKB-SubCell"/>
</dbReference>
<name>A0A381TCD9_9ZZZZ</name>
<sequence length="249" mass="27394">MQELLGLPVQASAHAAEIDQIIVILHWLMLVLFVGWGVFFVYTLIRFRASANPTADYEGVTGHTNTYLEVAVAVVEAVILIGFAIPAWAVRVNDLPPEDGATVVHVIAKQFEWHTVYPGPDGRFGRRDSSLITDNNGIGLDRSDPNGADDIHTVNQLNLPVDTPVIAYLSTMDVIHSFGITSMRVKQDAIPGSEIPVWWEPTVEGAFEINCSQLCGLGHYRMRGFLTVMNQADYQSFLDEEGARLTAAD</sequence>
<evidence type="ECO:0000256" key="2">
    <source>
        <dbReference type="ARBA" id="ARBA00007866"/>
    </source>
</evidence>
<evidence type="ECO:0000256" key="9">
    <source>
        <dbReference type="ARBA" id="ARBA00022989"/>
    </source>
</evidence>
<dbReference type="InterPro" id="IPR008972">
    <property type="entry name" value="Cupredoxin"/>
</dbReference>
<evidence type="ECO:0000256" key="12">
    <source>
        <dbReference type="SAM" id="Phobius"/>
    </source>
</evidence>
<dbReference type="EC" id="7.1.1.9" evidence="3"/>
<evidence type="ECO:0000256" key="11">
    <source>
        <dbReference type="ARBA" id="ARBA00023136"/>
    </source>
</evidence>
<dbReference type="GO" id="GO:0004129">
    <property type="term" value="F:cytochrome-c oxidase activity"/>
    <property type="evidence" value="ECO:0007669"/>
    <property type="project" value="UniProtKB-EC"/>
</dbReference>
<protein>
    <recommendedName>
        <fullName evidence="3">cytochrome-c oxidase</fullName>
        <ecNumber evidence="3">7.1.1.9</ecNumber>
    </recommendedName>
</protein>
<feature type="transmembrane region" description="Helical" evidence="12">
    <location>
        <begin position="66"/>
        <end position="89"/>
    </location>
</feature>
<dbReference type="GO" id="GO:0042773">
    <property type="term" value="P:ATP synthesis coupled electron transport"/>
    <property type="evidence" value="ECO:0007669"/>
    <property type="project" value="TreeGrafter"/>
</dbReference>
<reference evidence="14" key="1">
    <citation type="submission" date="2018-05" db="EMBL/GenBank/DDBJ databases">
        <authorList>
            <person name="Lanie J.A."/>
            <person name="Ng W.-L."/>
            <person name="Kazmierczak K.M."/>
            <person name="Andrzejewski T.M."/>
            <person name="Davidsen T.M."/>
            <person name="Wayne K.J."/>
            <person name="Tettelin H."/>
            <person name="Glass J.I."/>
            <person name="Rusch D."/>
            <person name="Podicherti R."/>
            <person name="Tsui H.-C.T."/>
            <person name="Winkler M.E."/>
        </authorList>
    </citation>
    <scope>NUCLEOTIDE SEQUENCE</scope>
</reference>
<dbReference type="InterPro" id="IPR002429">
    <property type="entry name" value="CcO_II-like_C"/>
</dbReference>
<dbReference type="Gene3D" id="2.60.40.420">
    <property type="entry name" value="Cupredoxins - blue copper proteins"/>
    <property type="match status" value="1"/>
</dbReference>
<dbReference type="InterPro" id="IPR001505">
    <property type="entry name" value="Copper_CuA"/>
</dbReference>
<dbReference type="PROSITE" id="PS00078">
    <property type="entry name" value="COX2"/>
    <property type="match status" value="1"/>
</dbReference>
<keyword evidence="6" id="KW-0479">Metal-binding</keyword>
<dbReference type="SUPFAM" id="SSF81464">
    <property type="entry name" value="Cytochrome c oxidase subunit II-like, transmembrane region"/>
    <property type="match status" value="1"/>
</dbReference>
<feature type="transmembrane region" description="Helical" evidence="12">
    <location>
        <begin position="25"/>
        <end position="45"/>
    </location>
</feature>
<keyword evidence="9 12" id="KW-1133">Transmembrane helix</keyword>
<evidence type="ECO:0000256" key="5">
    <source>
        <dbReference type="ARBA" id="ARBA00022692"/>
    </source>
</evidence>
<dbReference type="InterPro" id="IPR045187">
    <property type="entry name" value="CcO_II"/>
</dbReference>
<evidence type="ECO:0000259" key="13">
    <source>
        <dbReference type="PROSITE" id="PS50857"/>
    </source>
</evidence>
<evidence type="ECO:0000256" key="1">
    <source>
        <dbReference type="ARBA" id="ARBA00004141"/>
    </source>
</evidence>
<dbReference type="PANTHER" id="PTHR22888:SF9">
    <property type="entry name" value="CYTOCHROME C OXIDASE SUBUNIT 2"/>
    <property type="match status" value="1"/>
</dbReference>
<dbReference type="AlphaFoldDB" id="A0A381TCD9"/>
<comment type="similarity">
    <text evidence="2">Belongs to the cytochrome c oxidase subunit 2 family.</text>
</comment>
<dbReference type="InterPro" id="IPR036257">
    <property type="entry name" value="Cyt_c_oxidase_su2_TM_sf"/>
</dbReference>